<keyword evidence="2" id="KW-1003">Cell membrane</keyword>
<evidence type="ECO:0000256" key="4">
    <source>
        <dbReference type="ARBA" id="ARBA00022989"/>
    </source>
</evidence>
<dbReference type="GO" id="GO:0022857">
    <property type="term" value="F:transmembrane transporter activity"/>
    <property type="evidence" value="ECO:0007669"/>
    <property type="project" value="InterPro"/>
</dbReference>
<dbReference type="AlphaFoldDB" id="A0A840BL03"/>
<evidence type="ECO:0000256" key="3">
    <source>
        <dbReference type="ARBA" id="ARBA00022692"/>
    </source>
</evidence>
<proteinExistence type="predicted"/>
<feature type="transmembrane region" description="Helical" evidence="6">
    <location>
        <begin position="243"/>
        <end position="265"/>
    </location>
</feature>
<keyword evidence="7" id="KW-0762">Sugar transport</keyword>
<evidence type="ECO:0000313" key="8">
    <source>
        <dbReference type="Proteomes" id="UP000561045"/>
    </source>
</evidence>
<sequence>MLLEPRATPSRWMNYAAPLLAILLTLGVGALLFTALGKDPKEAFHVFFIGPLADANGWSELLLKAAPLILIAEGLAIGFRARIFNIGAEGQLIMGAIFGGGVAIAFPESQSAWLLPAMVLAGATGGALWGAIPALLKTRFNAEETLTTLMLAYVANLVLAWLVSDPWRDPGGMNFPQSVMFGDAALFSMLFEGLRLNTSVFITGVAVLLFWLFVSKSFLSYQVTVGGLAPQAARYAGFPASRTVWLSLVLSGLTAGLAGIGEVAGPVGQLNLNISPGYGYAAIIVAWIGRLHPVGIVFSGLLMALIYLGGEAAQMALQTPAAITGIFQGMLLFFLLACDVFIDFRLRKPLEKRRAAALAKKAIA</sequence>
<evidence type="ECO:0000256" key="6">
    <source>
        <dbReference type="SAM" id="Phobius"/>
    </source>
</evidence>
<reference evidence="7 8" key="1">
    <citation type="submission" date="2020-08" db="EMBL/GenBank/DDBJ databases">
        <title>Genomic Encyclopedia of Type Strains, Phase IV (KMG-IV): sequencing the most valuable type-strain genomes for metagenomic binning, comparative biology and taxonomic classification.</title>
        <authorList>
            <person name="Goeker M."/>
        </authorList>
    </citation>
    <scope>NUCLEOTIDE SEQUENCE [LARGE SCALE GENOMIC DNA]</scope>
    <source>
        <strain evidence="7 8">DSM 106739</strain>
    </source>
</reference>
<feature type="transmembrane region" description="Helical" evidence="6">
    <location>
        <begin position="277"/>
        <end position="309"/>
    </location>
</feature>
<evidence type="ECO:0000256" key="5">
    <source>
        <dbReference type="ARBA" id="ARBA00023136"/>
    </source>
</evidence>
<dbReference type="PANTHER" id="PTHR47089">
    <property type="entry name" value="ABC TRANSPORTER, PERMEASE PROTEIN"/>
    <property type="match status" value="1"/>
</dbReference>
<feature type="transmembrane region" description="Helical" evidence="6">
    <location>
        <begin position="61"/>
        <end position="79"/>
    </location>
</feature>
<keyword evidence="4 6" id="KW-1133">Transmembrane helix</keyword>
<organism evidence="7 8">
    <name type="scientific">Niveibacterium umoris</name>
    <dbReference type="NCBI Taxonomy" id="1193620"/>
    <lineage>
        <taxon>Bacteria</taxon>
        <taxon>Pseudomonadati</taxon>
        <taxon>Pseudomonadota</taxon>
        <taxon>Betaproteobacteria</taxon>
        <taxon>Rhodocyclales</taxon>
        <taxon>Rhodocyclaceae</taxon>
        <taxon>Niveibacterium</taxon>
    </lineage>
</organism>
<dbReference type="Pfam" id="PF02653">
    <property type="entry name" value="BPD_transp_2"/>
    <property type="match status" value="1"/>
</dbReference>
<dbReference type="RefSeq" id="WP_183632261.1">
    <property type="nucleotide sequence ID" value="NZ_BAABLE010000011.1"/>
</dbReference>
<feature type="transmembrane region" description="Helical" evidence="6">
    <location>
        <begin position="86"/>
        <end position="106"/>
    </location>
</feature>
<keyword evidence="8" id="KW-1185">Reference proteome</keyword>
<keyword evidence="3 6" id="KW-0812">Transmembrane</keyword>
<keyword evidence="5 6" id="KW-0472">Membrane</keyword>
<dbReference type="GO" id="GO:0005886">
    <property type="term" value="C:plasma membrane"/>
    <property type="evidence" value="ECO:0007669"/>
    <property type="project" value="UniProtKB-SubCell"/>
</dbReference>
<protein>
    <submittedName>
        <fullName evidence="7">Simple sugar transport system permease protein</fullName>
    </submittedName>
</protein>
<dbReference type="Proteomes" id="UP000561045">
    <property type="component" value="Unassembled WGS sequence"/>
</dbReference>
<comment type="subcellular location">
    <subcellularLocation>
        <location evidence="1">Cell membrane</location>
        <topology evidence="1">Multi-pass membrane protein</topology>
    </subcellularLocation>
</comment>
<feature type="transmembrane region" description="Helical" evidence="6">
    <location>
        <begin position="145"/>
        <end position="163"/>
    </location>
</feature>
<evidence type="ECO:0000256" key="1">
    <source>
        <dbReference type="ARBA" id="ARBA00004651"/>
    </source>
</evidence>
<dbReference type="EMBL" id="JACIET010000001">
    <property type="protein sequence ID" value="MBB4011566.1"/>
    <property type="molecule type" value="Genomic_DNA"/>
</dbReference>
<feature type="transmembrane region" description="Helical" evidence="6">
    <location>
        <begin position="201"/>
        <end position="223"/>
    </location>
</feature>
<evidence type="ECO:0000256" key="2">
    <source>
        <dbReference type="ARBA" id="ARBA00022475"/>
    </source>
</evidence>
<name>A0A840BL03_9RHOO</name>
<keyword evidence="7" id="KW-0813">Transport</keyword>
<evidence type="ECO:0000313" key="7">
    <source>
        <dbReference type="EMBL" id="MBB4011566.1"/>
    </source>
</evidence>
<dbReference type="PANTHER" id="PTHR47089:SF1">
    <property type="entry name" value="GUANOSINE ABC TRANSPORTER PERMEASE PROTEIN NUPP"/>
    <property type="match status" value="1"/>
</dbReference>
<dbReference type="CDD" id="cd06580">
    <property type="entry name" value="TM_PBP1_transp_TpRbsC_like"/>
    <property type="match status" value="1"/>
</dbReference>
<feature type="transmembrane region" description="Helical" evidence="6">
    <location>
        <begin position="321"/>
        <end position="344"/>
    </location>
</feature>
<feature type="transmembrane region" description="Helical" evidence="6">
    <location>
        <begin position="112"/>
        <end position="136"/>
    </location>
</feature>
<gene>
    <name evidence="7" type="ORF">GGR36_000874</name>
</gene>
<accession>A0A840BL03</accession>
<comment type="caution">
    <text evidence="7">The sequence shown here is derived from an EMBL/GenBank/DDBJ whole genome shotgun (WGS) entry which is preliminary data.</text>
</comment>
<dbReference type="InterPro" id="IPR001851">
    <property type="entry name" value="ABC_transp_permease"/>
</dbReference>